<sequence length="272" mass="29427">METVNLFASLIAQRCSVLANKYSKYPAYDLLLKAGVIEETGVVSSLVCDACDQPHDAAIVYETGSYGYYCPDVGFVTKARLDLISTQPNLIAFTAQMADQLNCKRRKSTPLNGETWRIGALDSPAGDIALYFQPMMQGENDIKDFKGAMIGEMRSTFGIILTSTGTLSVPPYVTIQLQDVLRFDPKSGTLAVNADLHALAGVPVNRTGGRPSAYKEALTQIIANRAENGTALKGRNEEAKAVLAVYKANFPNKTSPALSSINRYVSEARRGS</sequence>
<dbReference type="RefSeq" id="WP_110795422.1">
    <property type="nucleotide sequence ID" value="NZ_KZ826483.1"/>
</dbReference>
<evidence type="ECO:0000313" key="2">
    <source>
        <dbReference type="Proteomes" id="UP000248012"/>
    </source>
</evidence>
<proteinExistence type="predicted"/>
<gene>
    <name evidence="1" type="ORF">DI396_06600</name>
</gene>
<protein>
    <submittedName>
        <fullName evidence="1">Uncharacterized protein</fullName>
    </submittedName>
</protein>
<accession>A0A2V4MM51</accession>
<keyword evidence="2" id="KW-1185">Reference proteome</keyword>
<organism evidence="1 2">
    <name type="scientific">Litorivita pollutaquae</name>
    <dbReference type="NCBI Taxonomy" id="2200892"/>
    <lineage>
        <taxon>Bacteria</taxon>
        <taxon>Pseudomonadati</taxon>
        <taxon>Pseudomonadota</taxon>
        <taxon>Alphaproteobacteria</taxon>
        <taxon>Rhodobacterales</taxon>
        <taxon>Paracoccaceae</taxon>
        <taxon>Litorivita</taxon>
    </lineage>
</organism>
<reference evidence="1 2" key="1">
    <citation type="submission" date="2018-05" db="EMBL/GenBank/DDBJ databases">
        <title>Oceanovita maritima gen. nov., sp. nov., a marine bacterium in the family Rhodobacteraceae isolated from surface seawater of Lundu port Xiamen, China.</title>
        <authorList>
            <person name="Hetharua B.H."/>
            <person name="Min D."/>
            <person name="Liao H."/>
            <person name="Tian Y."/>
        </authorList>
    </citation>
    <scope>NUCLEOTIDE SEQUENCE [LARGE SCALE GENOMIC DNA]</scope>
    <source>
        <strain evidence="1 2">FSX-11</strain>
    </source>
</reference>
<dbReference type="Proteomes" id="UP000248012">
    <property type="component" value="Unassembled WGS sequence"/>
</dbReference>
<dbReference type="EMBL" id="QFVT01000004">
    <property type="protein sequence ID" value="PYC47771.1"/>
    <property type="molecule type" value="Genomic_DNA"/>
</dbReference>
<evidence type="ECO:0000313" key="1">
    <source>
        <dbReference type="EMBL" id="PYC47771.1"/>
    </source>
</evidence>
<comment type="caution">
    <text evidence="1">The sequence shown here is derived from an EMBL/GenBank/DDBJ whole genome shotgun (WGS) entry which is preliminary data.</text>
</comment>
<dbReference type="AlphaFoldDB" id="A0A2V4MM51"/>
<name>A0A2V4MM51_9RHOB</name>
<dbReference type="OrthoDB" id="7841282at2"/>